<accession>A0A7W7ST78</accession>
<feature type="transmembrane region" description="Helical" evidence="1">
    <location>
        <begin position="191"/>
        <end position="213"/>
    </location>
</feature>
<feature type="transmembrane region" description="Helical" evidence="1">
    <location>
        <begin position="165"/>
        <end position="185"/>
    </location>
</feature>
<feature type="transmembrane region" description="Helical" evidence="1">
    <location>
        <begin position="125"/>
        <end position="144"/>
    </location>
</feature>
<comment type="caution">
    <text evidence="2">The sequence shown here is derived from an EMBL/GenBank/DDBJ whole genome shotgun (WGS) entry which is preliminary data.</text>
</comment>
<name>A0A7W7ST78_9ACTN</name>
<keyword evidence="1" id="KW-0812">Transmembrane</keyword>
<dbReference type="AlphaFoldDB" id="A0A7W7ST78"/>
<dbReference type="EMBL" id="JACHJW010000001">
    <property type="protein sequence ID" value="MBB4959922.1"/>
    <property type="molecule type" value="Genomic_DNA"/>
</dbReference>
<keyword evidence="1" id="KW-0472">Membrane</keyword>
<evidence type="ECO:0000313" key="2">
    <source>
        <dbReference type="EMBL" id="MBB4959922.1"/>
    </source>
</evidence>
<evidence type="ECO:0000313" key="3">
    <source>
        <dbReference type="Proteomes" id="UP000578819"/>
    </source>
</evidence>
<dbReference type="InterPro" id="IPR047928">
    <property type="entry name" value="Perm_prefix_1"/>
</dbReference>
<evidence type="ECO:0000256" key="1">
    <source>
        <dbReference type="SAM" id="Phobius"/>
    </source>
</evidence>
<dbReference type="RefSeq" id="WP_184535761.1">
    <property type="nucleotide sequence ID" value="NZ_JACHJW010000001.1"/>
</dbReference>
<dbReference type="NCBIfam" id="NF038403">
    <property type="entry name" value="perm_prefix_1"/>
    <property type="match status" value="1"/>
</dbReference>
<dbReference type="Proteomes" id="UP000578819">
    <property type="component" value="Unassembled WGS sequence"/>
</dbReference>
<feature type="transmembrane region" description="Helical" evidence="1">
    <location>
        <begin position="86"/>
        <end position="105"/>
    </location>
</feature>
<sequence length="223" mass="24247">MSGSVAVSVIDEYVQRLDRALHGPVRLKRDLLTEARHSLLDAAEGYRTDGMPATEADRLAVTEFGAVRALAAEYQAELTATMVRTLALRIFAVWLLLASSADLMWRGAPWSAPRPSAGYVLFSTALNWVWIVTGLLSIACYLWLTWSARRGHPGPVRLVRALGRTLAGTLGVGCLLGAAVYGWSLSLWDSAITWPPMAIGGIVMFAAYTWLVVTARSCLIATR</sequence>
<proteinExistence type="predicted"/>
<gene>
    <name evidence="2" type="ORF">FHR38_003655</name>
</gene>
<reference evidence="2 3" key="1">
    <citation type="submission" date="2020-08" db="EMBL/GenBank/DDBJ databases">
        <title>Sequencing the genomes of 1000 actinobacteria strains.</title>
        <authorList>
            <person name="Klenk H.-P."/>
        </authorList>
    </citation>
    <scope>NUCLEOTIDE SEQUENCE [LARGE SCALE GENOMIC DNA]</scope>
    <source>
        <strain evidence="2 3">DSM 45886</strain>
    </source>
</reference>
<keyword evidence="1" id="KW-1133">Transmembrane helix</keyword>
<protein>
    <submittedName>
        <fullName evidence="2">Uncharacterized protein</fullName>
    </submittedName>
</protein>
<organism evidence="2 3">
    <name type="scientific">Micromonospora polyrhachis</name>
    <dbReference type="NCBI Taxonomy" id="1282883"/>
    <lineage>
        <taxon>Bacteria</taxon>
        <taxon>Bacillati</taxon>
        <taxon>Actinomycetota</taxon>
        <taxon>Actinomycetes</taxon>
        <taxon>Micromonosporales</taxon>
        <taxon>Micromonosporaceae</taxon>
        <taxon>Micromonospora</taxon>
    </lineage>
</organism>
<keyword evidence="3" id="KW-1185">Reference proteome</keyword>